<keyword evidence="4" id="KW-0539">Nucleus</keyword>
<keyword evidence="3" id="KW-0698">rRNA processing</keyword>
<comment type="subcellular location">
    <subcellularLocation>
        <location evidence="1">Nucleus</location>
        <location evidence="1">Nucleolus</location>
    </subcellularLocation>
</comment>
<proteinExistence type="inferred from homology"/>
<sequence>MKIKRQKQAKKTLSFYKYNFSFREPFQILIDGTFCQAALIGKIQIKEQFPKYLMGEVALCTTSCAMKEVETLGKDVYGAKLILQRFQVRRCRHFDEPVSASECLLSMLDGTNPHHYFIATQDNALTKGLKEIPGVPVIYIIQNTMVLDKPSECSLKRVEAVLAGEMVTPSQQQSISKLKDEQGVGPQEGVRRHRKRKSGNPNPLSCMKKKKKGSTQSTASTDGEKKKKSRPRKRKPAGEGGAGGKTVTANPNPV</sequence>
<name>A0A6P3W340_CLUHA</name>
<dbReference type="CTD" id="84294"/>
<dbReference type="InterPro" id="IPR029060">
    <property type="entry name" value="PIN-like_dom_sf"/>
</dbReference>
<comment type="function">
    <text evidence="5">Involved in rRNA-processing and ribosome biogenesis.</text>
</comment>
<accession>A0A6P3W340</accession>
<organism evidence="10 11">
    <name type="scientific">Clupea harengus</name>
    <name type="common">Atlantic herring</name>
    <dbReference type="NCBI Taxonomy" id="7950"/>
    <lineage>
        <taxon>Eukaryota</taxon>
        <taxon>Metazoa</taxon>
        <taxon>Chordata</taxon>
        <taxon>Craniata</taxon>
        <taxon>Vertebrata</taxon>
        <taxon>Euteleostomi</taxon>
        <taxon>Actinopterygii</taxon>
        <taxon>Neopterygii</taxon>
        <taxon>Teleostei</taxon>
        <taxon>Clupei</taxon>
        <taxon>Clupeiformes</taxon>
        <taxon>Clupeoidei</taxon>
        <taxon>Clupeidae</taxon>
        <taxon>Clupea</taxon>
    </lineage>
</organism>
<dbReference type="PANTHER" id="PTHR12416">
    <property type="entry name" value="RRNA-PROCESSING PROTEIN UTP23 HOMOLOG"/>
    <property type="match status" value="1"/>
</dbReference>
<dbReference type="GO" id="GO:0006364">
    <property type="term" value="P:rRNA processing"/>
    <property type="evidence" value="ECO:0007669"/>
    <property type="project" value="UniProtKB-KW"/>
</dbReference>
<protein>
    <recommendedName>
        <fullName evidence="7">rRNA-processing protein UTP23 homolog</fullName>
    </recommendedName>
</protein>
<dbReference type="AlphaFoldDB" id="A0A6P3W340"/>
<evidence type="ECO:0000256" key="3">
    <source>
        <dbReference type="ARBA" id="ARBA00022552"/>
    </source>
</evidence>
<evidence type="ECO:0000256" key="2">
    <source>
        <dbReference type="ARBA" id="ARBA00022517"/>
    </source>
</evidence>
<gene>
    <name evidence="11" type="primary">utp23</name>
</gene>
<comment type="similarity">
    <text evidence="6">Belongs to the UTP23/FCF1 family. UTP23 subfamily.</text>
</comment>
<feature type="domain" description="UTP23 sensor motif region" evidence="9">
    <location>
        <begin position="194"/>
        <end position="211"/>
    </location>
</feature>
<dbReference type="Pfam" id="PF04900">
    <property type="entry name" value="Fcf1"/>
    <property type="match status" value="1"/>
</dbReference>
<evidence type="ECO:0000256" key="4">
    <source>
        <dbReference type="ARBA" id="ARBA00023242"/>
    </source>
</evidence>
<evidence type="ECO:0000256" key="5">
    <source>
        <dbReference type="ARBA" id="ARBA00037300"/>
    </source>
</evidence>
<dbReference type="InterPro" id="IPR057776">
    <property type="entry name" value="UTP23_sensor"/>
</dbReference>
<dbReference type="OrthoDB" id="25675at2759"/>
<dbReference type="CDD" id="cd09866">
    <property type="entry name" value="PIN_Fcf1-Utp23-H"/>
    <property type="match status" value="1"/>
</dbReference>
<dbReference type="FunFam" id="3.40.50.1010:FF:000006">
    <property type="entry name" value="rRNA-processing protein UTP23 homolog"/>
    <property type="match status" value="1"/>
</dbReference>
<dbReference type="GO" id="GO:0032040">
    <property type="term" value="C:small-subunit processome"/>
    <property type="evidence" value="ECO:0007669"/>
    <property type="project" value="InterPro"/>
</dbReference>
<dbReference type="Proteomes" id="UP000515152">
    <property type="component" value="Chromosome 19"/>
</dbReference>
<feature type="region of interest" description="Disordered" evidence="8">
    <location>
        <begin position="167"/>
        <end position="254"/>
    </location>
</feature>
<evidence type="ECO:0000256" key="6">
    <source>
        <dbReference type="ARBA" id="ARBA00038503"/>
    </source>
</evidence>
<dbReference type="RefSeq" id="XP_012688334.1">
    <property type="nucleotide sequence ID" value="XM_012832880.3"/>
</dbReference>
<evidence type="ECO:0000313" key="11">
    <source>
        <dbReference type="RefSeq" id="XP_012688334.1"/>
    </source>
</evidence>
<feature type="compositionally biased region" description="Basic residues" evidence="8">
    <location>
        <begin position="226"/>
        <end position="235"/>
    </location>
</feature>
<keyword evidence="10" id="KW-1185">Reference proteome</keyword>
<dbReference type="KEGG" id="char:105904928"/>
<dbReference type="GeneID" id="105904928"/>
<evidence type="ECO:0000259" key="9">
    <source>
        <dbReference type="Pfam" id="PF24779"/>
    </source>
</evidence>
<keyword evidence="2" id="KW-0690">Ribosome biogenesis</keyword>
<evidence type="ECO:0000256" key="8">
    <source>
        <dbReference type="SAM" id="MobiDB-lite"/>
    </source>
</evidence>
<evidence type="ECO:0000313" key="10">
    <source>
        <dbReference type="Proteomes" id="UP000515152"/>
    </source>
</evidence>
<reference evidence="11" key="1">
    <citation type="submission" date="2025-08" db="UniProtKB">
        <authorList>
            <consortium name="RefSeq"/>
        </authorList>
    </citation>
    <scope>IDENTIFICATION</scope>
</reference>
<dbReference type="Pfam" id="PF24779">
    <property type="entry name" value="UTP23_sensor"/>
    <property type="match status" value="1"/>
</dbReference>
<dbReference type="InterPro" id="IPR006984">
    <property type="entry name" value="Fcf1/UTP23"/>
</dbReference>
<dbReference type="Gene3D" id="3.40.50.1010">
    <property type="entry name" value="5'-nuclease"/>
    <property type="match status" value="1"/>
</dbReference>
<dbReference type="SUPFAM" id="SSF88723">
    <property type="entry name" value="PIN domain-like"/>
    <property type="match status" value="1"/>
</dbReference>
<evidence type="ECO:0000256" key="1">
    <source>
        <dbReference type="ARBA" id="ARBA00004604"/>
    </source>
</evidence>
<evidence type="ECO:0000256" key="7">
    <source>
        <dbReference type="ARBA" id="ARBA00071400"/>
    </source>
</evidence>